<dbReference type="SUPFAM" id="SSF51197">
    <property type="entry name" value="Clavaminate synthase-like"/>
    <property type="match status" value="1"/>
</dbReference>
<dbReference type="Gene3D" id="2.60.120.620">
    <property type="entry name" value="q2cbj1_9rhob like domain"/>
    <property type="match status" value="1"/>
</dbReference>
<dbReference type="GO" id="GO:0005506">
    <property type="term" value="F:iron ion binding"/>
    <property type="evidence" value="ECO:0007669"/>
    <property type="project" value="UniProtKB-ARBA"/>
</dbReference>
<evidence type="ECO:0000313" key="3">
    <source>
        <dbReference type="Proteomes" id="UP000004095"/>
    </source>
</evidence>
<name>A1ZP90_MICM2</name>
<sequence length="240" mass="27726">MIKTQILEKGYVIYPNALPAQVTQELLNQIIHTPLPQDNSYFRAHQDLFAIRNLLGEIPSLKTILKNNQVQQILQQQFLTLPVRCIKAIYFDKPPQSNWVVNWHQDLTINVKQKPNDVPKGFKKWIKKAGFWSVQPPVNYLENIVTLRIHLDECTVNNGALKVLEASHIPGIKPSQNLTDLKKTYNEITCEVPKGGIFVMSPLLWHASSKNKSMRHRRVIHLEFSNLKLPEHLEWFEGQA</sequence>
<dbReference type="eggNOG" id="COG5285">
    <property type="taxonomic scope" value="Bacteria"/>
</dbReference>
<organism evidence="2 3">
    <name type="scientific">Microscilla marina ATCC 23134</name>
    <dbReference type="NCBI Taxonomy" id="313606"/>
    <lineage>
        <taxon>Bacteria</taxon>
        <taxon>Pseudomonadati</taxon>
        <taxon>Bacteroidota</taxon>
        <taxon>Cytophagia</taxon>
        <taxon>Cytophagales</taxon>
        <taxon>Microscillaceae</taxon>
        <taxon>Microscilla</taxon>
    </lineage>
</organism>
<keyword evidence="2" id="KW-0223">Dioxygenase</keyword>
<keyword evidence="2" id="KW-0560">Oxidoreductase</keyword>
<dbReference type="EMBL" id="AAWS01000020">
    <property type="protein sequence ID" value="EAY27882.1"/>
    <property type="molecule type" value="Genomic_DNA"/>
</dbReference>
<dbReference type="OrthoDB" id="9791262at2"/>
<dbReference type="AlphaFoldDB" id="A1ZP90"/>
<comment type="cofactor">
    <cofactor evidence="1">
        <name>Fe(2+)</name>
        <dbReference type="ChEBI" id="CHEBI:29033"/>
    </cofactor>
</comment>
<keyword evidence="3" id="KW-1185">Reference proteome</keyword>
<proteinExistence type="predicted"/>
<dbReference type="PANTHER" id="PTHR20883:SF48">
    <property type="entry name" value="ECTOINE DIOXYGENASE"/>
    <property type="match status" value="1"/>
</dbReference>
<dbReference type="Pfam" id="PF05721">
    <property type="entry name" value="PhyH"/>
    <property type="match status" value="1"/>
</dbReference>
<dbReference type="InterPro" id="IPR008775">
    <property type="entry name" value="Phytyl_CoA_dOase-like"/>
</dbReference>
<accession>A1ZP90</accession>
<evidence type="ECO:0000313" key="2">
    <source>
        <dbReference type="EMBL" id="EAY27882.1"/>
    </source>
</evidence>
<dbReference type="PANTHER" id="PTHR20883">
    <property type="entry name" value="PHYTANOYL-COA DIOXYGENASE DOMAIN CONTAINING 1"/>
    <property type="match status" value="1"/>
</dbReference>
<reference evidence="2 3" key="1">
    <citation type="submission" date="2007-01" db="EMBL/GenBank/DDBJ databases">
        <authorList>
            <person name="Haygood M."/>
            <person name="Podell S."/>
            <person name="Anderson C."/>
            <person name="Hopkinson B."/>
            <person name="Roe K."/>
            <person name="Barbeau K."/>
            <person name="Gaasterland T."/>
            <person name="Ferriera S."/>
            <person name="Johnson J."/>
            <person name="Kravitz S."/>
            <person name="Beeson K."/>
            <person name="Sutton G."/>
            <person name="Rogers Y.-H."/>
            <person name="Friedman R."/>
            <person name="Frazier M."/>
            <person name="Venter J.C."/>
        </authorList>
    </citation>
    <scope>NUCLEOTIDE SEQUENCE [LARGE SCALE GENOMIC DNA]</scope>
    <source>
        <strain evidence="2 3">ATCC 23134</strain>
    </source>
</reference>
<comment type="caution">
    <text evidence="2">The sequence shown here is derived from an EMBL/GenBank/DDBJ whole genome shotgun (WGS) entry which is preliminary data.</text>
</comment>
<dbReference type="GO" id="GO:0016706">
    <property type="term" value="F:2-oxoglutarate-dependent dioxygenase activity"/>
    <property type="evidence" value="ECO:0007669"/>
    <property type="project" value="UniProtKB-ARBA"/>
</dbReference>
<dbReference type="RefSeq" id="WP_002698905.1">
    <property type="nucleotide sequence ID" value="NZ_AAWS01000020.1"/>
</dbReference>
<evidence type="ECO:0000256" key="1">
    <source>
        <dbReference type="ARBA" id="ARBA00001954"/>
    </source>
</evidence>
<gene>
    <name evidence="2" type="ORF">M23134_00323</name>
</gene>
<dbReference type="Proteomes" id="UP000004095">
    <property type="component" value="Unassembled WGS sequence"/>
</dbReference>
<protein>
    <submittedName>
        <fullName evidence="2">Phytanoyl-CoA dioxygenase (PhyH) superfamily</fullName>
    </submittedName>
</protein>